<dbReference type="InterPro" id="IPR050639">
    <property type="entry name" value="SSR_resolvase"/>
</dbReference>
<feature type="coiled-coil region" evidence="3">
    <location>
        <begin position="451"/>
        <end position="478"/>
    </location>
</feature>
<comment type="caution">
    <text evidence="5">The sequence shown here is derived from an EMBL/GenBank/DDBJ whole genome shotgun (WGS) entry which is preliminary data.</text>
</comment>
<dbReference type="Proteomes" id="UP001569151">
    <property type="component" value="Unassembled WGS sequence"/>
</dbReference>
<evidence type="ECO:0000256" key="3">
    <source>
        <dbReference type="SAM" id="Coils"/>
    </source>
</evidence>
<protein>
    <submittedName>
        <fullName evidence="5">Recombinase family protein</fullName>
    </submittedName>
</protein>
<evidence type="ECO:0000313" key="5">
    <source>
        <dbReference type="EMBL" id="MEZ8211556.1"/>
    </source>
</evidence>
<dbReference type="PANTHER" id="PTHR30461">
    <property type="entry name" value="DNA-INVERTASE FROM LAMBDOID PROPHAGE"/>
    <property type="match status" value="1"/>
</dbReference>
<evidence type="ECO:0000256" key="2">
    <source>
        <dbReference type="ARBA" id="ARBA00023172"/>
    </source>
</evidence>
<keyword evidence="6" id="KW-1185">Reference proteome</keyword>
<name>A0ABV4MPQ7_9VIBR</name>
<keyword evidence="3" id="KW-0175">Coiled coil</keyword>
<dbReference type="InterPro" id="IPR036162">
    <property type="entry name" value="Resolvase-like_N_sf"/>
</dbReference>
<gene>
    <name evidence="5" type="ORF">ACED39_22605</name>
</gene>
<organism evidence="5 6">
    <name type="scientific">Vibrio bivalvicida</name>
    <dbReference type="NCBI Taxonomy" id="1276888"/>
    <lineage>
        <taxon>Bacteria</taxon>
        <taxon>Pseudomonadati</taxon>
        <taxon>Pseudomonadota</taxon>
        <taxon>Gammaproteobacteria</taxon>
        <taxon>Vibrionales</taxon>
        <taxon>Vibrionaceae</taxon>
        <taxon>Vibrio</taxon>
        <taxon>Vibrio oreintalis group</taxon>
    </lineage>
</organism>
<accession>A0ABV4MPQ7</accession>
<dbReference type="InterPro" id="IPR006119">
    <property type="entry name" value="Resolv_N"/>
</dbReference>
<evidence type="ECO:0000313" key="6">
    <source>
        <dbReference type="Proteomes" id="UP001569151"/>
    </source>
</evidence>
<dbReference type="Gene3D" id="3.40.50.1390">
    <property type="entry name" value="Resolvase, N-terminal catalytic domain"/>
    <property type="match status" value="1"/>
</dbReference>
<dbReference type="PANTHER" id="PTHR30461:SF2">
    <property type="entry name" value="SERINE RECOMBINASE PINE-RELATED"/>
    <property type="match status" value="1"/>
</dbReference>
<sequence length="669" mass="78696">MKLSAIAQTNEFIRPVVITYTRFSTSIQKDGLSEFRQDELTQRYVLDFCEEHSVPVEDIISLKDRGVSAYRGKNMTKGSLSEIIAKFKSDELPKVYNEKGEINTFLFIESLDRLSRADLHTANKLFLDLVEYCNIVVVAENEKKIYSLNSLKTDMGMLDLFSALLTLSRSHNESRMKEMRHRANWSNKRQSVIDYFELSKEEREGVEYPQNPTRTCPWWLKPKDDNRGFEFIEEHRKAMMFFLNRMLDGYGLTSCIRRLNDKIESGEFKVEFSDRQKNAQGFQTHTFYQLLNNDNNDSIIGDLILHQDYYPTEKDVQQGLYEKKQLGKKVRIPVYTAKGYYPALLNEVEYLRLRQQMKQRKQTQTKPNKKVANIAQGLLKCPLCGYSYTYVADNRAGRHHNLVCALSRAKKCKASTFRYKWFENNLLNYCRNLDMNRVMGLKTVGKNKAKIEEYELDIGTLEYEILSLNNELEQLVSNLSKISITSLLEKAQERYVLMENDIKVKSYELEQIQIELRSLKKTSSHQRNVNEKIYELIDSVQLKDDVQLRERLNIELKKVIKSLHIYHKNNENNFLNRNLIAVKFMDDYIRFIPLDRELGREELYDILPTIDSKKVIDFSKHNILPFDYLEGFEAGIYPEYQFIAKYYQENPDVLQKVIKELEDADEVFV</sequence>
<proteinExistence type="predicted"/>
<feature type="domain" description="Resolvase/invertase-type recombinase catalytic" evidence="4">
    <location>
        <begin position="17"/>
        <end position="194"/>
    </location>
</feature>
<evidence type="ECO:0000256" key="1">
    <source>
        <dbReference type="ARBA" id="ARBA00023125"/>
    </source>
</evidence>
<keyword evidence="2" id="KW-0233">DNA recombination</keyword>
<dbReference type="SMART" id="SM00857">
    <property type="entry name" value="Resolvase"/>
    <property type="match status" value="1"/>
</dbReference>
<dbReference type="RefSeq" id="WP_371726558.1">
    <property type="nucleotide sequence ID" value="NZ_JBGOOS010000060.1"/>
</dbReference>
<dbReference type="EMBL" id="JBGOOS010000060">
    <property type="protein sequence ID" value="MEZ8211556.1"/>
    <property type="molecule type" value="Genomic_DNA"/>
</dbReference>
<reference evidence="5 6" key="1">
    <citation type="submission" date="2024-06" db="EMBL/GenBank/DDBJ databases">
        <authorList>
            <person name="Steensen K."/>
            <person name="Seneca J."/>
            <person name="Bartlau N."/>
            <person name="Yu A.X."/>
            <person name="Polz M.F."/>
        </authorList>
    </citation>
    <scope>NUCLEOTIDE SEQUENCE [LARGE SCALE GENOMIC DNA]</scope>
    <source>
        <strain evidence="5 6">1F146</strain>
    </source>
</reference>
<evidence type="ECO:0000259" key="4">
    <source>
        <dbReference type="SMART" id="SM00857"/>
    </source>
</evidence>
<keyword evidence="1" id="KW-0238">DNA-binding</keyword>
<dbReference type="CDD" id="cd00338">
    <property type="entry name" value="Ser_Recombinase"/>
    <property type="match status" value="1"/>
</dbReference>